<dbReference type="PANTHER" id="PTHR30204">
    <property type="entry name" value="REDOX-CYCLING DRUG-SENSING TRANSCRIPTIONAL ACTIVATOR SOXR"/>
    <property type="match status" value="1"/>
</dbReference>
<dbReference type="AlphaFoldDB" id="A0A6M1RSN5"/>
<dbReference type="GO" id="GO:0031419">
    <property type="term" value="F:cobalamin binding"/>
    <property type="evidence" value="ECO:0007669"/>
    <property type="project" value="InterPro"/>
</dbReference>
<dbReference type="SUPFAM" id="SSF46955">
    <property type="entry name" value="Putative DNA-binding domain"/>
    <property type="match status" value="1"/>
</dbReference>
<dbReference type="Pfam" id="PF02310">
    <property type="entry name" value="B12-binding"/>
    <property type="match status" value="1"/>
</dbReference>
<feature type="domain" description="HTH merR-type" evidence="4">
    <location>
        <begin position="23"/>
        <end position="92"/>
    </location>
</feature>
<sequence length="323" mass="34902">MAGAEGLKQSGLERVESALDTPCYTIRVVAERTGLSPHVIRVWEKRYGAVQPRRTDSRRRLYTEREVQRLHWLARAVAAGHPIGCIARLPEDRLQLLVEPGSNGDVESPAAKPGGACAFVQEALQRVEAFDEAGLKRVLNRALVTVGHRGFLCRVATALIEEVGCRWRVGTLMAAHEHFLSGVLRVFLGGFEPRLPAQAPRLVVGTPSGQMHELGALLAGAAAAQVGWRAIQLGCNLPAAEIAGAALQSGARAVALSIVYPADDPLLPEELRRLRELLPGAVAVLVGGRAAPAYRPVLEEIRAIVRNDLCSFCDALDQLRQPR</sequence>
<dbReference type="InterPro" id="IPR047057">
    <property type="entry name" value="MerR_fam"/>
</dbReference>
<gene>
    <name evidence="6" type="ORF">G4L39_14065</name>
</gene>
<protein>
    <submittedName>
        <fullName evidence="6">MerR family transcriptional regulator</fullName>
    </submittedName>
</protein>
<dbReference type="GO" id="GO:0003677">
    <property type="term" value="F:DNA binding"/>
    <property type="evidence" value="ECO:0007669"/>
    <property type="project" value="UniProtKB-KW"/>
</dbReference>
<evidence type="ECO:0000259" key="5">
    <source>
        <dbReference type="PROSITE" id="PS51332"/>
    </source>
</evidence>
<dbReference type="CDD" id="cd02065">
    <property type="entry name" value="B12-binding_like"/>
    <property type="match status" value="1"/>
</dbReference>
<dbReference type="PROSITE" id="PS50937">
    <property type="entry name" value="HTH_MERR_2"/>
    <property type="match status" value="1"/>
</dbReference>
<dbReference type="Gene3D" id="1.10.1660.10">
    <property type="match status" value="1"/>
</dbReference>
<dbReference type="InterPro" id="IPR036724">
    <property type="entry name" value="Cobalamin-bd_sf"/>
</dbReference>
<dbReference type="InterPro" id="IPR009061">
    <property type="entry name" value="DNA-bd_dom_put_sf"/>
</dbReference>
<dbReference type="RefSeq" id="WP_165109174.1">
    <property type="nucleotide sequence ID" value="NZ_JAAKYA010000096.1"/>
</dbReference>
<name>A0A6M1RSN5_9BACT</name>
<organism evidence="6 7">
    <name type="scientific">Limisphaera ngatamarikiensis</name>
    <dbReference type="NCBI Taxonomy" id="1324935"/>
    <lineage>
        <taxon>Bacteria</taxon>
        <taxon>Pseudomonadati</taxon>
        <taxon>Verrucomicrobiota</taxon>
        <taxon>Verrucomicrobiia</taxon>
        <taxon>Limisphaerales</taxon>
        <taxon>Limisphaeraceae</taxon>
        <taxon>Limisphaera</taxon>
    </lineage>
</organism>
<dbReference type="Pfam" id="PF13411">
    <property type="entry name" value="MerR_1"/>
    <property type="match status" value="1"/>
</dbReference>
<dbReference type="InterPro" id="IPR006158">
    <property type="entry name" value="Cobalamin-bd"/>
</dbReference>
<dbReference type="CDD" id="cd01104">
    <property type="entry name" value="HTH_MlrA-CarA"/>
    <property type="match status" value="1"/>
</dbReference>
<accession>A0A6M1RSN5</accession>
<reference evidence="6 7" key="1">
    <citation type="submission" date="2020-02" db="EMBL/GenBank/DDBJ databases">
        <title>Draft genome sequence of Limisphaera ngatamarikiensis NGM72.4T, a thermophilic Verrucomicrobia grouped in subdivision 3.</title>
        <authorList>
            <person name="Carere C.R."/>
            <person name="Steen J."/>
            <person name="Hugenholtz P."/>
            <person name="Stott M.B."/>
        </authorList>
    </citation>
    <scope>NUCLEOTIDE SEQUENCE [LARGE SCALE GENOMIC DNA]</scope>
    <source>
        <strain evidence="6 7">NGM72.4</strain>
    </source>
</reference>
<comment type="caution">
    <text evidence="6">The sequence shown here is derived from an EMBL/GenBank/DDBJ whole genome shotgun (WGS) entry which is preliminary data.</text>
</comment>
<keyword evidence="2" id="KW-0238">DNA-binding</keyword>
<dbReference type="Gene3D" id="1.10.1240.10">
    <property type="entry name" value="Methionine synthase domain"/>
    <property type="match status" value="1"/>
</dbReference>
<dbReference type="EMBL" id="JAAKYA010000096">
    <property type="protein sequence ID" value="NGO40509.1"/>
    <property type="molecule type" value="Genomic_DNA"/>
</dbReference>
<keyword evidence="1" id="KW-0805">Transcription regulation</keyword>
<dbReference type="InterPro" id="IPR000551">
    <property type="entry name" value="MerR-type_HTH_dom"/>
</dbReference>
<evidence type="ECO:0000259" key="4">
    <source>
        <dbReference type="PROSITE" id="PS50937"/>
    </source>
</evidence>
<dbReference type="Proteomes" id="UP000477311">
    <property type="component" value="Unassembled WGS sequence"/>
</dbReference>
<keyword evidence="3" id="KW-0804">Transcription</keyword>
<dbReference type="GO" id="GO:0003700">
    <property type="term" value="F:DNA-binding transcription factor activity"/>
    <property type="evidence" value="ECO:0007669"/>
    <property type="project" value="InterPro"/>
</dbReference>
<evidence type="ECO:0000256" key="2">
    <source>
        <dbReference type="ARBA" id="ARBA00023125"/>
    </source>
</evidence>
<dbReference type="Gene3D" id="3.40.50.280">
    <property type="entry name" value="Cobalamin-binding domain"/>
    <property type="match status" value="1"/>
</dbReference>
<evidence type="ECO:0000256" key="3">
    <source>
        <dbReference type="ARBA" id="ARBA00023163"/>
    </source>
</evidence>
<dbReference type="GO" id="GO:0046872">
    <property type="term" value="F:metal ion binding"/>
    <property type="evidence" value="ECO:0007669"/>
    <property type="project" value="InterPro"/>
</dbReference>
<dbReference type="SMART" id="SM00422">
    <property type="entry name" value="HTH_MERR"/>
    <property type="match status" value="1"/>
</dbReference>
<dbReference type="SUPFAM" id="SSF52242">
    <property type="entry name" value="Cobalamin (vitamin B12)-binding domain"/>
    <property type="match status" value="1"/>
</dbReference>
<evidence type="ECO:0000313" key="6">
    <source>
        <dbReference type="EMBL" id="NGO40509.1"/>
    </source>
</evidence>
<evidence type="ECO:0000313" key="7">
    <source>
        <dbReference type="Proteomes" id="UP000477311"/>
    </source>
</evidence>
<dbReference type="PANTHER" id="PTHR30204:SF67">
    <property type="entry name" value="HTH-TYPE TRANSCRIPTIONAL REGULATOR MLRA-RELATED"/>
    <property type="match status" value="1"/>
</dbReference>
<keyword evidence="7" id="KW-1185">Reference proteome</keyword>
<dbReference type="PROSITE" id="PS51332">
    <property type="entry name" value="B12_BINDING"/>
    <property type="match status" value="1"/>
</dbReference>
<dbReference type="InterPro" id="IPR036594">
    <property type="entry name" value="Meth_synthase_dom"/>
</dbReference>
<evidence type="ECO:0000256" key="1">
    <source>
        <dbReference type="ARBA" id="ARBA00023015"/>
    </source>
</evidence>
<feature type="domain" description="B12-binding" evidence="5">
    <location>
        <begin position="199"/>
        <end position="323"/>
    </location>
</feature>
<proteinExistence type="predicted"/>